<feature type="domain" description="Dihydroprymidine dehydrogenase" evidence="1">
    <location>
        <begin position="19"/>
        <end position="67"/>
    </location>
</feature>
<protein>
    <recommendedName>
        <fullName evidence="1">Dihydroprymidine dehydrogenase domain-containing protein</fullName>
    </recommendedName>
</protein>
<gene>
    <name evidence="2" type="ORF">S06H3_12593</name>
</gene>
<organism evidence="2">
    <name type="scientific">marine sediment metagenome</name>
    <dbReference type="NCBI Taxonomy" id="412755"/>
    <lineage>
        <taxon>unclassified sequences</taxon>
        <taxon>metagenomes</taxon>
        <taxon>ecological metagenomes</taxon>
    </lineage>
</organism>
<dbReference type="InterPro" id="IPR009051">
    <property type="entry name" value="Helical_ferredxn"/>
</dbReference>
<feature type="non-terminal residue" evidence="2">
    <location>
        <position position="68"/>
    </location>
</feature>
<proteinExistence type="predicted"/>
<dbReference type="EMBL" id="BARV01006159">
    <property type="protein sequence ID" value="GAI08867.1"/>
    <property type="molecule type" value="Genomic_DNA"/>
</dbReference>
<evidence type="ECO:0000259" key="1">
    <source>
        <dbReference type="Pfam" id="PF14691"/>
    </source>
</evidence>
<comment type="caution">
    <text evidence="2">The sequence shown here is derived from an EMBL/GenBank/DDBJ whole genome shotgun (WGS) entry which is preliminary data.</text>
</comment>
<sequence>MAKVSPIKTPMREQPAAERVRNYEEVPYGYSPKEAILEAERCLMCKKPKCIAGCPVEIDIPGFIQFIQ</sequence>
<dbReference type="Pfam" id="PF14691">
    <property type="entry name" value="Fer4_20"/>
    <property type="match status" value="1"/>
</dbReference>
<dbReference type="InterPro" id="IPR028261">
    <property type="entry name" value="DPD_II"/>
</dbReference>
<dbReference type="SUPFAM" id="SSF46548">
    <property type="entry name" value="alpha-helical ferredoxin"/>
    <property type="match status" value="1"/>
</dbReference>
<accession>X1KP57</accession>
<dbReference type="AlphaFoldDB" id="X1KP57"/>
<dbReference type="GO" id="GO:0051536">
    <property type="term" value="F:iron-sulfur cluster binding"/>
    <property type="evidence" value="ECO:0007669"/>
    <property type="project" value="InterPro"/>
</dbReference>
<name>X1KP57_9ZZZZ</name>
<dbReference type="Gene3D" id="1.10.1060.10">
    <property type="entry name" value="Alpha-helical ferredoxin"/>
    <property type="match status" value="1"/>
</dbReference>
<reference evidence="2" key="1">
    <citation type="journal article" date="2014" name="Front. Microbiol.">
        <title>High frequency of phylogenetically diverse reductive dehalogenase-homologous genes in deep subseafloor sedimentary metagenomes.</title>
        <authorList>
            <person name="Kawai M."/>
            <person name="Futagami T."/>
            <person name="Toyoda A."/>
            <person name="Takaki Y."/>
            <person name="Nishi S."/>
            <person name="Hori S."/>
            <person name="Arai W."/>
            <person name="Tsubouchi T."/>
            <person name="Morono Y."/>
            <person name="Uchiyama I."/>
            <person name="Ito T."/>
            <person name="Fujiyama A."/>
            <person name="Inagaki F."/>
            <person name="Takami H."/>
        </authorList>
    </citation>
    <scope>NUCLEOTIDE SEQUENCE</scope>
    <source>
        <strain evidence="2">Expedition CK06-06</strain>
    </source>
</reference>
<evidence type="ECO:0000313" key="2">
    <source>
        <dbReference type="EMBL" id="GAI08867.1"/>
    </source>
</evidence>